<name>A0A370GPK2_9COXI</name>
<dbReference type="PANTHER" id="PTHR22911">
    <property type="entry name" value="ACYL-MALONYL CONDENSING ENZYME-RELATED"/>
    <property type="match status" value="1"/>
</dbReference>
<evidence type="ECO:0000259" key="2">
    <source>
        <dbReference type="Pfam" id="PF00892"/>
    </source>
</evidence>
<dbReference type="Pfam" id="PF00892">
    <property type="entry name" value="EamA"/>
    <property type="match status" value="1"/>
</dbReference>
<gene>
    <name evidence="3" type="ORF">C8D86_10755</name>
</gene>
<dbReference type="EMBL" id="QQAX01000007">
    <property type="protein sequence ID" value="RDI45176.1"/>
    <property type="molecule type" value="Genomic_DNA"/>
</dbReference>
<feature type="transmembrane region" description="Helical" evidence="1">
    <location>
        <begin position="65"/>
        <end position="84"/>
    </location>
</feature>
<dbReference type="InterPro" id="IPR037185">
    <property type="entry name" value="EmrE-like"/>
</dbReference>
<accession>A0A370GPK2</accession>
<sequence length="136" mass="14794">MTQWLPAALLALFSFGLWGLFTKLAIVYIDSKSALVFQTVGVLVVGLVTLGMLNFKPTTDMKGLSFGLLTGLAYGVGCLFYFIAADRGKIITVVTLTALYPLVTIVLSYLFLREAVNLKQCLGILFALVAIYLMSQ</sequence>
<protein>
    <submittedName>
        <fullName evidence="3">Putative membrane protein</fullName>
    </submittedName>
</protein>
<dbReference type="AlphaFoldDB" id="A0A370GPK2"/>
<evidence type="ECO:0000313" key="4">
    <source>
        <dbReference type="Proteomes" id="UP000254720"/>
    </source>
</evidence>
<dbReference type="Proteomes" id="UP000254720">
    <property type="component" value="Unassembled WGS sequence"/>
</dbReference>
<dbReference type="InterPro" id="IPR000620">
    <property type="entry name" value="EamA_dom"/>
</dbReference>
<feature type="transmembrane region" description="Helical" evidence="1">
    <location>
        <begin position="7"/>
        <end position="29"/>
    </location>
</feature>
<comment type="caution">
    <text evidence="3">The sequence shown here is derived from an EMBL/GenBank/DDBJ whole genome shotgun (WGS) entry which is preliminary data.</text>
</comment>
<dbReference type="RefSeq" id="WP_114834042.1">
    <property type="nucleotide sequence ID" value="NZ_LR699114.1"/>
</dbReference>
<organism evidence="3 4">
    <name type="scientific">Aquicella lusitana</name>
    <dbReference type="NCBI Taxonomy" id="254246"/>
    <lineage>
        <taxon>Bacteria</taxon>
        <taxon>Pseudomonadati</taxon>
        <taxon>Pseudomonadota</taxon>
        <taxon>Gammaproteobacteria</taxon>
        <taxon>Legionellales</taxon>
        <taxon>Coxiellaceae</taxon>
        <taxon>Aquicella</taxon>
    </lineage>
</organism>
<evidence type="ECO:0000256" key="1">
    <source>
        <dbReference type="SAM" id="Phobius"/>
    </source>
</evidence>
<feature type="transmembrane region" description="Helical" evidence="1">
    <location>
        <begin position="90"/>
        <end position="111"/>
    </location>
</feature>
<dbReference type="OrthoDB" id="5637041at2"/>
<evidence type="ECO:0000313" key="3">
    <source>
        <dbReference type="EMBL" id="RDI45176.1"/>
    </source>
</evidence>
<keyword evidence="1" id="KW-1133">Transmembrane helix</keyword>
<feature type="domain" description="EamA" evidence="2">
    <location>
        <begin position="4"/>
        <end position="135"/>
    </location>
</feature>
<dbReference type="SUPFAM" id="SSF103481">
    <property type="entry name" value="Multidrug resistance efflux transporter EmrE"/>
    <property type="match status" value="1"/>
</dbReference>
<dbReference type="GO" id="GO:0016020">
    <property type="term" value="C:membrane"/>
    <property type="evidence" value="ECO:0007669"/>
    <property type="project" value="InterPro"/>
</dbReference>
<keyword evidence="1" id="KW-0812">Transmembrane</keyword>
<keyword evidence="4" id="KW-1185">Reference proteome</keyword>
<reference evidence="3 4" key="1">
    <citation type="submission" date="2018-07" db="EMBL/GenBank/DDBJ databases">
        <title>Genomic Encyclopedia of Type Strains, Phase IV (KMG-IV): sequencing the most valuable type-strain genomes for metagenomic binning, comparative biology and taxonomic classification.</title>
        <authorList>
            <person name="Goeker M."/>
        </authorList>
    </citation>
    <scope>NUCLEOTIDE SEQUENCE [LARGE SCALE GENOMIC DNA]</scope>
    <source>
        <strain evidence="3 4">DSM 16500</strain>
    </source>
</reference>
<dbReference type="Gene3D" id="1.10.3730.20">
    <property type="match status" value="1"/>
</dbReference>
<feature type="transmembrane region" description="Helical" evidence="1">
    <location>
        <begin position="35"/>
        <end position="53"/>
    </location>
</feature>
<keyword evidence="1" id="KW-0472">Membrane</keyword>
<proteinExistence type="predicted"/>
<dbReference type="PANTHER" id="PTHR22911:SF137">
    <property type="entry name" value="SOLUTE CARRIER FAMILY 35 MEMBER G2-RELATED"/>
    <property type="match status" value="1"/>
</dbReference>